<keyword evidence="8" id="KW-0289">Folate biosynthesis</keyword>
<dbReference type="InterPro" id="IPR045031">
    <property type="entry name" value="DHP_synth-like"/>
</dbReference>
<dbReference type="PANTHER" id="PTHR20941:SF1">
    <property type="entry name" value="FOLIC ACID SYNTHESIS PROTEIN FOL1"/>
    <property type="match status" value="1"/>
</dbReference>
<dbReference type="CDD" id="cd00739">
    <property type="entry name" value="DHPS"/>
    <property type="match status" value="1"/>
</dbReference>
<evidence type="ECO:0000256" key="1">
    <source>
        <dbReference type="ARBA" id="ARBA00000012"/>
    </source>
</evidence>
<evidence type="ECO:0000259" key="9">
    <source>
        <dbReference type="PROSITE" id="PS50972"/>
    </source>
</evidence>
<dbReference type="InterPro" id="IPR000489">
    <property type="entry name" value="Pterin-binding_dom"/>
</dbReference>
<dbReference type="InterPro" id="IPR011005">
    <property type="entry name" value="Dihydropteroate_synth-like_sf"/>
</dbReference>
<comment type="cofactor">
    <cofactor evidence="2">
        <name>Mg(2+)</name>
        <dbReference type="ChEBI" id="CHEBI:18420"/>
    </cofactor>
</comment>
<evidence type="ECO:0000313" key="10">
    <source>
        <dbReference type="EMBL" id="UZP75508.1"/>
    </source>
</evidence>
<gene>
    <name evidence="10" type="primary">folP</name>
    <name evidence="10" type="ORF">E0F26_00370</name>
</gene>
<evidence type="ECO:0000256" key="8">
    <source>
        <dbReference type="ARBA" id="ARBA00022909"/>
    </source>
</evidence>
<evidence type="ECO:0000256" key="5">
    <source>
        <dbReference type="ARBA" id="ARBA00022679"/>
    </source>
</evidence>
<name>A0ABY6QAV1_9GAMM</name>
<dbReference type="PANTHER" id="PTHR20941">
    <property type="entry name" value="FOLATE SYNTHESIS PROTEINS"/>
    <property type="match status" value="1"/>
</dbReference>
<keyword evidence="11" id="KW-1185">Reference proteome</keyword>
<evidence type="ECO:0000256" key="4">
    <source>
        <dbReference type="ARBA" id="ARBA00012458"/>
    </source>
</evidence>
<evidence type="ECO:0000256" key="3">
    <source>
        <dbReference type="ARBA" id="ARBA00004763"/>
    </source>
</evidence>
<protein>
    <recommendedName>
        <fullName evidence="4">dihydropteroate synthase</fullName>
        <ecNumber evidence="4">2.5.1.15</ecNumber>
    </recommendedName>
</protein>
<sequence length="268" mass="27974">MGVLNVTPDSFSDGGQLFADSKVHADRLLQRAESMVVAGASILDIGGESTRPGAAPVSSQEELDRVMGAIDLIAAHVDVVLSVDTSNPEVMSAAASAGGGLLNDVRAFRRDGALQTAAATGLPVSLMHMSEEPDRMQSHTDYVDVVDDVSRFLEGRIAACIEAGINREQIVIDPGFGFGKTVSQNYEMLRRLAEFAAFELPILVGLSRKSMIGAVTGRPANERVVPSAVLAAMAAQNGASIVRVHDVAETADALGVWAAMNGASLSAN</sequence>
<dbReference type="Proteomes" id="UP001317963">
    <property type="component" value="Chromosome"/>
</dbReference>
<evidence type="ECO:0000256" key="2">
    <source>
        <dbReference type="ARBA" id="ARBA00001946"/>
    </source>
</evidence>
<dbReference type="EMBL" id="CP036501">
    <property type="protein sequence ID" value="UZP75508.1"/>
    <property type="molecule type" value="Genomic_DNA"/>
</dbReference>
<keyword evidence="7" id="KW-0460">Magnesium</keyword>
<dbReference type="Pfam" id="PF00809">
    <property type="entry name" value="Pterin_bind"/>
    <property type="match status" value="1"/>
</dbReference>
<dbReference type="NCBIfam" id="TIGR01496">
    <property type="entry name" value="DHPS"/>
    <property type="match status" value="1"/>
</dbReference>
<accession>A0ABY6QAV1</accession>
<dbReference type="SUPFAM" id="SSF51717">
    <property type="entry name" value="Dihydropteroate synthetase-like"/>
    <property type="match status" value="1"/>
</dbReference>
<feature type="domain" description="Pterin-binding" evidence="9">
    <location>
        <begin position="1"/>
        <end position="255"/>
    </location>
</feature>
<dbReference type="InterPro" id="IPR006390">
    <property type="entry name" value="DHP_synth_dom"/>
</dbReference>
<proteinExistence type="predicted"/>
<dbReference type="PROSITE" id="PS50972">
    <property type="entry name" value="PTERIN_BINDING"/>
    <property type="match status" value="1"/>
</dbReference>
<comment type="pathway">
    <text evidence="3">Cofactor biosynthesis; tetrahydrofolate biosynthesis; 7,8-dihydrofolate from 2-amino-4-hydroxy-6-hydroxymethyl-7,8-dihydropteridine diphosphate and 4-aminobenzoate: step 1/2.</text>
</comment>
<organism evidence="10 11">
    <name type="scientific">Candidatus Paraluminiphilus aquimaris</name>
    <dbReference type="NCBI Taxonomy" id="2518994"/>
    <lineage>
        <taxon>Bacteria</taxon>
        <taxon>Pseudomonadati</taxon>
        <taxon>Pseudomonadota</taxon>
        <taxon>Gammaproteobacteria</taxon>
        <taxon>Cellvibrionales</taxon>
        <taxon>Halieaceae</taxon>
        <taxon>Candidatus Paraluminiphilus</taxon>
    </lineage>
</organism>
<reference evidence="10 11" key="1">
    <citation type="submission" date="2019-02" db="EMBL/GenBank/DDBJ databases">
        <title>Halieaceae_genomes.</title>
        <authorList>
            <person name="Li S.-H."/>
        </authorList>
    </citation>
    <scope>NUCLEOTIDE SEQUENCE [LARGE SCALE GENOMIC DNA]</scope>
    <source>
        <strain evidence="10 11">JH123</strain>
    </source>
</reference>
<dbReference type="GO" id="GO:0004156">
    <property type="term" value="F:dihydropteroate synthase activity"/>
    <property type="evidence" value="ECO:0007669"/>
    <property type="project" value="UniProtKB-EC"/>
</dbReference>
<dbReference type="EC" id="2.5.1.15" evidence="4"/>
<dbReference type="PROSITE" id="PS00793">
    <property type="entry name" value="DHPS_2"/>
    <property type="match status" value="1"/>
</dbReference>
<evidence type="ECO:0000256" key="7">
    <source>
        <dbReference type="ARBA" id="ARBA00022842"/>
    </source>
</evidence>
<dbReference type="Gene3D" id="3.20.20.20">
    <property type="entry name" value="Dihydropteroate synthase-like"/>
    <property type="match status" value="1"/>
</dbReference>
<evidence type="ECO:0000256" key="6">
    <source>
        <dbReference type="ARBA" id="ARBA00022723"/>
    </source>
</evidence>
<keyword evidence="6" id="KW-0479">Metal-binding</keyword>
<evidence type="ECO:0000313" key="11">
    <source>
        <dbReference type="Proteomes" id="UP001317963"/>
    </source>
</evidence>
<comment type="catalytic activity">
    <reaction evidence="1">
        <text>(7,8-dihydropterin-6-yl)methyl diphosphate + 4-aminobenzoate = 7,8-dihydropteroate + diphosphate</text>
        <dbReference type="Rhea" id="RHEA:19949"/>
        <dbReference type="ChEBI" id="CHEBI:17836"/>
        <dbReference type="ChEBI" id="CHEBI:17839"/>
        <dbReference type="ChEBI" id="CHEBI:33019"/>
        <dbReference type="ChEBI" id="CHEBI:72950"/>
        <dbReference type="EC" id="2.5.1.15"/>
    </reaction>
</comment>
<keyword evidence="5 10" id="KW-0808">Transferase</keyword>